<gene>
    <name evidence="1" type="ORF">IAD22_00710</name>
</gene>
<dbReference type="Gene3D" id="3.50.30.50">
    <property type="entry name" value="Putative cyclase"/>
    <property type="match status" value="1"/>
</dbReference>
<dbReference type="InterPro" id="IPR037175">
    <property type="entry name" value="KFase_sf"/>
</dbReference>
<protein>
    <submittedName>
        <fullName evidence="1">Cyclase family protein</fullName>
    </submittedName>
</protein>
<dbReference type="InterPro" id="IPR007325">
    <property type="entry name" value="KFase/CYL"/>
</dbReference>
<dbReference type="EMBL" id="DVNG01000009">
    <property type="protein sequence ID" value="HIU49524.1"/>
    <property type="molecule type" value="Genomic_DNA"/>
</dbReference>
<evidence type="ECO:0000313" key="1">
    <source>
        <dbReference type="EMBL" id="HIU49524.1"/>
    </source>
</evidence>
<name>A0A9D1LWX0_9FIRM</name>
<reference evidence="1" key="2">
    <citation type="journal article" date="2021" name="PeerJ">
        <title>Extensive microbial diversity within the chicken gut microbiome revealed by metagenomics and culture.</title>
        <authorList>
            <person name="Gilroy R."/>
            <person name="Ravi A."/>
            <person name="Getino M."/>
            <person name="Pursley I."/>
            <person name="Horton D.L."/>
            <person name="Alikhan N.F."/>
            <person name="Baker D."/>
            <person name="Gharbi K."/>
            <person name="Hall N."/>
            <person name="Watson M."/>
            <person name="Adriaenssens E.M."/>
            <person name="Foster-Nyarko E."/>
            <person name="Jarju S."/>
            <person name="Secka A."/>
            <person name="Antonio M."/>
            <person name="Oren A."/>
            <person name="Chaudhuri R.R."/>
            <person name="La Ragione R."/>
            <person name="Hildebrand F."/>
            <person name="Pallen M.J."/>
        </authorList>
    </citation>
    <scope>NUCLEOTIDE SEQUENCE</scope>
    <source>
        <strain evidence="1">ChiGjej1B1-1684</strain>
    </source>
</reference>
<accession>A0A9D1LWX0</accession>
<dbReference type="PANTHER" id="PTHR31118">
    <property type="entry name" value="CYCLASE-LIKE PROTEIN 2"/>
    <property type="match status" value="1"/>
</dbReference>
<comment type="caution">
    <text evidence="1">The sequence shown here is derived from an EMBL/GenBank/DDBJ whole genome shotgun (WGS) entry which is preliminary data.</text>
</comment>
<dbReference type="PANTHER" id="PTHR31118:SF12">
    <property type="entry name" value="CYCLASE-LIKE PROTEIN 2"/>
    <property type="match status" value="1"/>
</dbReference>
<dbReference type="Pfam" id="PF04199">
    <property type="entry name" value="Cyclase"/>
    <property type="match status" value="1"/>
</dbReference>
<organism evidence="1 2">
    <name type="scientific">Candidatus Limousia pullorum</name>
    <dbReference type="NCBI Taxonomy" id="2840860"/>
    <lineage>
        <taxon>Bacteria</taxon>
        <taxon>Bacillati</taxon>
        <taxon>Bacillota</taxon>
        <taxon>Clostridia</taxon>
        <taxon>Eubacteriales</taxon>
        <taxon>Oscillospiraceae</taxon>
        <taxon>Oscillospiraceae incertae sedis</taxon>
        <taxon>Candidatus Limousia</taxon>
    </lineage>
</organism>
<dbReference type="Proteomes" id="UP000824118">
    <property type="component" value="Unassembled WGS sequence"/>
</dbReference>
<sequence length="196" mass="21318">MIIHDISRDLNGCEVYPGDPETQIRFLKHLDNGDEYTLSVIGTCSHAATHIDAPSHFYSDGRTLDQLPLSTFYGKCTVITISGVLTGADMEKLLPYCKNKILLHGQGKAYISSSAAIVLSESNVSLIGTDALSIAPEFDEEKTHLELAKSSIAVLEGLDLEGIEDGEYVLSAFPIRISKVEAAPCRAILFQQEKGF</sequence>
<dbReference type="AlphaFoldDB" id="A0A9D1LWX0"/>
<dbReference type="GO" id="GO:0004061">
    <property type="term" value="F:arylformamidase activity"/>
    <property type="evidence" value="ECO:0007669"/>
    <property type="project" value="InterPro"/>
</dbReference>
<reference evidence="1" key="1">
    <citation type="submission" date="2020-10" db="EMBL/GenBank/DDBJ databases">
        <authorList>
            <person name="Gilroy R."/>
        </authorList>
    </citation>
    <scope>NUCLEOTIDE SEQUENCE</scope>
    <source>
        <strain evidence="1">ChiGjej1B1-1684</strain>
    </source>
</reference>
<evidence type="ECO:0000313" key="2">
    <source>
        <dbReference type="Proteomes" id="UP000824118"/>
    </source>
</evidence>
<proteinExistence type="predicted"/>
<dbReference type="GO" id="GO:0019441">
    <property type="term" value="P:L-tryptophan catabolic process to kynurenine"/>
    <property type="evidence" value="ECO:0007669"/>
    <property type="project" value="InterPro"/>
</dbReference>
<dbReference type="SUPFAM" id="SSF102198">
    <property type="entry name" value="Putative cyclase"/>
    <property type="match status" value="1"/>
</dbReference>